<dbReference type="Proteomes" id="UP000276991">
    <property type="component" value="Unassembled WGS sequence"/>
</dbReference>
<dbReference type="GO" id="GO:0005737">
    <property type="term" value="C:cytoplasm"/>
    <property type="evidence" value="ECO:0007669"/>
    <property type="project" value="InterPro"/>
</dbReference>
<dbReference type="InterPro" id="IPR014854">
    <property type="entry name" value="Nse4_C"/>
</dbReference>
<evidence type="ECO:0000256" key="7">
    <source>
        <dbReference type="ARBA" id="ARBA00032535"/>
    </source>
</evidence>
<dbReference type="PANTHER" id="PTHR10286">
    <property type="entry name" value="INORGANIC PYROPHOSPHATASE"/>
    <property type="match status" value="1"/>
</dbReference>
<dbReference type="EC" id="3.6.1.1" evidence="3"/>
<keyword evidence="6" id="KW-0460">Magnesium</keyword>
<dbReference type="Pfam" id="PF00719">
    <property type="entry name" value="Pyrophosphatase"/>
    <property type="match status" value="1"/>
</dbReference>
<evidence type="ECO:0000313" key="10">
    <source>
        <dbReference type="EMBL" id="VBB27514.1"/>
    </source>
</evidence>
<sequence>MPSTKYTIEEFGSLYGLDYRIYFKDQNGCHISPWHDIPLFVDESKKIYNMVVEIPRWTNAKMEISTKESMTPIKQDVKNGEPRFVDNFFPFKGYIWNYGALPQTWEDPKHLDPATGARGDNDPIDVIEIGSKIHRRGDVISVKVVGVIALIDEGETDWKLVAIDVTDEKADQINEIKDVEKHFPGLLKATREWFRNYKIPAGKPANQFAFNGLFKDANFAHGIISETHEFWKQLIKESSPKLNTEMTCGMDGAAHQADNDNWKKIIAQQPLADAKKDVPKKKLDKWHYIVDQFLESMNEDVEMSEDIDQCGTSNGEDSVLHYHEAAQHLCEKIDKLTTAVFEGGESGDDFCSQRYLQQTDDFEENFAKTQSCRYMMTDAKLTKSLSKLIVAEVQSFHNNSAKKTITLHSFVQTLITFFKNECGLIEENGKITLENQQSSWMAFGNHFMNVLNLPPTLSCLRPLLLEEIPSEMNDKLKKLENNAKKRTERTKLKGNEEILQLQEVEEEELQRRTDPLAEQLDNVMHCLKSYLKQHNTKSINYFEFCFHPTDFSRTVANVFYTSFLLKENKVGLDIDDDNMPCLSLIGNIERKALENSVDQDNRGVISFSYNDWQEVVKLLDIKNPVISDH</sequence>
<reference evidence="10 11" key="1">
    <citation type="submission" date="2018-08" db="EMBL/GenBank/DDBJ databases">
        <authorList>
            <person name="Laetsch R D."/>
            <person name="Stevens L."/>
            <person name="Kumar S."/>
            <person name="Blaxter L. M."/>
        </authorList>
    </citation>
    <scope>NUCLEOTIDE SEQUENCE [LARGE SCALE GENOMIC DNA]</scope>
</reference>
<dbReference type="InterPro" id="IPR008162">
    <property type="entry name" value="Pyrophosphatase"/>
</dbReference>
<name>A0A498S758_ACAVI</name>
<feature type="domain" description="Non-structural maintenance of chromosome element 4 C-terminal" evidence="9">
    <location>
        <begin position="539"/>
        <end position="626"/>
    </location>
</feature>
<proteinExistence type="inferred from homology"/>
<dbReference type="FunFam" id="3.90.80.10:FF:000009">
    <property type="entry name" value="Inorganic pyrophosphatase"/>
    <property type="match status" value="1"/>
</dbReference>
<evidence type="ECO:0000256" key="1">
    <source>
        <dbReference type="ARBA" id="ARBA00001946"/>
    </source>
</evidence>
<protein>
    <recommendedName>
        <fullName evidence="3">inorganic diphosphatase</fullName>
        <ecNumber evidence="3">3.6.1.1</ecNumber>
    </recommendedName>
    <alternativeName>
        <fullName evidence="7">Pyrophosphate phospho-hydrolase</fullName>
    </alternativeName>
</protein>
<dbReference type="GO" id="GO:0004427">
    <property type="term" value="F:inorganic diphosphate phosphatase activity"/>
    <property type="evidence" value="ECO:0007669"/>
    <property type="project" value="UniProtKB-EC"/>
</dbReference>
<evidence type="ECO:0000256" key="5">
    <source>
        <dbReference type="ARBA" id="ARBA00022801"/>
    </source>
</evidence>
<gene>
    <name evidence="10" type="ORF">NAV_LOCUS2344</name>
</gene>
<organism evidence="10 11">
    <name type="scientific">Acanthocheilonema viteae</name>
    <name type="common">Filarial nematode worm</name>
    <name type="synonym">Dipetalonema viteae</name>
    <dbReference type="NCBI Taxonomy" id="6277"/>
    <lineage>
        <taxon>Eukaryota</taxon>
        <taxon>Metazoa</taxon>
        <taxon>Ecdysozoa</taxon>
        <taxon>Nematoda</taxon>
        <taxon>Chromadorea</taxon>
        <taxon>Rhabditida</taxon>
        <taxon>Spirurina</taxon>
        <taxon>Spiruromorpha</taxon>
        <taxon>Filarioidea</taxon>
        <taxon>Onchocercidae</taxon>
        <taxon>Acanthocheilonema</taxon>
    </lineage>
</organism>
<dbReference type="SUPFAM" id="SSF50324">
    <property type="entry name" value="Inorganic pyrophosphatase"/>
    <property type="match status" value="1"/>
</dbReference>
<dbReference type="STRING" id="6277.A0A498S758"/>
<evidence type="ECO:0000259" key="9">
    <source>
        <dbReference type="Pfam" id="PF08743"/>
    </source>
</evidence>
<dbReference type="Gene3D" id="3.90.80.10">
    <property type="entry name" value="Inorganic pyrophosphatase"/>
    <property type="match status" value="1"/>
</dbReference>
<dbReference type="CDD" id="cd00412">
    <property type="entry name" value="pyrophosphatase"/>
    <property type="match status" value="1"/>
</dbReference>
<dbReference type="InterPro" id="IPR036649">
    <property type="entry name" value="Pyrophosphatase_sf"/>
</dbReference>
<evidence type="ECO:0000256" key="4">
    <source>
        <dbReference type="ARBA" id="ARBA00022723"/>
    </source>
</evidence>
<dbReference type="GO" id="GO:0006796">
    <property type="term" value="P:phosphate-containing compound metabolic process"/>
    <property type="evidence" value="ECO:0007669"/>
    <property type="project" value="InterPro"/>
</dbReference>
<dbReference type="Pfam" id="PF08743">
    <property type="entry name" value="Nse4_C"/>
    <property type="match status" value="1"/>
</dbReference>
<evidence type="ECO:0000256" key="2">
    <source>
        <dbReference type="ARBA" id="ARBA00006220"/>
    </source>
</evidence>
<comment type="catalytic activity">
    <reaction evidence="8">
        <text>diphosphate + H2O = 2 phosphate + H(+)</text>
        <dbReference type="Rhea" id="RHEA:24576"/>
        <dbReference type="ChEBI" id="CHEBI:15377"/>
        <dbReference type="ChEBI" id="CHEBI:15378"/>
        <dbReference type="ChEBI" id="CHEBI:33019"/>
        <dbReference type="ChEBI" id="CHEBI:43474"/>
        <dbReference type="EC" id="3.6.1.1"/>
    </reaction>
</comment>
<evidence type="ECO:0000313" key="11">
    <source>
        <dbReference type="Proteomes" id="UP000276991"/>
    </source>
</evidence>
<keyword evidence="4" id="KW-0479">Metal-binding</keyword>
<keyword evidence="11" id="KW-1185">Reference proteome</keyword>
<comment type="similarity">
    <text evidence="2">Belongs to the PPase family.</text>
</comment>
<dbReference type="GO" id="GO:0000287">
    <property type="term" value="F:magnesium ion binding"/>
    <property type="evidence" value="ECO:0007669"/>
    <property type="project" value="InterPro"/>
</dbReference>
<comment type="cofactor">
    <cofactor evidence="1">
        <name>Mg(2+)</name>
        <dbReference type="ChEBI" id="CHEBI:18420"/>
    </cofactor>
</comment>
<dbReference type="AlphaFoldDB" id="A0A498S758"/>
<evidence type="ECO:0000256" key="3">
    <source>
        <dbReference type="ARBA" id="ARBA00012146"/>
    </source>
</evidence>
<dbReference type="EMBL" id="UPTC01000242">
    <property type="protein sequence ID" value="VBB27514.1"/>
    <property type="molecule type" value="Genomic_DNA"/>
</dbReference>
<keyword evidence="5" id="KW-0378">Hydrolase</keyword>
<dbReference type="OrthoDB" id="1608002at2759"/>
<evidence type="ECO:0000256" key="8">
    <source>
        <dbReference type="ARBA" id="ARBA00047820"/>
    </source>
</evidence>
<evidence type="ECO:0000256" key="6">
    <source>
        <dbReference type="ARBA" id="ARBA00022842"/>
    </source>
</evidence>
<dbReference type="PROSITE" id="PS00387">
    <property type="entry name" value="PPASE"/>
    <property type="match status" value="1"/>
</dbReference>
<accession>A0A498S758</accession>